<organism evidence="1 2">
    <name type="scientific">Candidatus Nitrosotalea okcheonensis</name>
    <dbReference type="NCBI Taxonomy" id="1903276"/>
    <lineage>
        <taxon>Archaea</taxon>
        <taxon>Nitrososphaerota</taxon>
        <taxon>Nitrososphaeria</taxon>
        <taxon>Nitrosotaleales</taxon>
        <taxon>Nitrosotaleaceae</taxon>
        <taxon>Nitrosotalea</taxon>
    </lineage>
</organism>
<sequence length="83" mass="8879">MNDLDSGTLYGTISLVVDGKQVSQFIDHVFDRGTSIMSLENMGLLKSLVDTQGSIVAAPGSLYPLFVPSDEVTCHVSPPTEHV</sequence>
<dbReference type="Proteomes" id="UP000230607">
    <property type="component" value="Chromosome 1"/>
</dbReference>
<dbReference type="EMBL" id="LT841358">
    <property type="protein sequence ID" value="SMH71129.1"/>
    <property type="molecule type" value="Genomic_DNA"/>
</dbReference>
<proteinExistence type="predicted"/>
<reference evidence="2" key="1">
    <citation type="submission" date="2017-03" db="EMBL/GenBank/DDBJ databases">
        <authorList>
            <person name="Herbold C."/>
        </authorList>
    </citation>
    <scope>NUCLEOTIDE SEQUENCE [LARGE SCALE GENOMIC DNA]</scope>
</reference>
<dbReference type="AlphaFoldDB" id="A0A2H1FEP4"/>
<keyword evidence="2" id="KW-1185">Reference proteome</keyword>
<protein>
    <submittedName>
        <fullName evidence="1">Uncharacterized protein</fullName>
    </submittedName>
</protein>
<evidence type="ECO:0000313" key="2">
    <source>
        <dbReference type="Proteomes" id="UP000230607"/>
    </source>
</evidence>
<dbReference type="RefSeq" id="WP_157927153.1">
    <property type="nucleotide sequence ID" value="NZ_LT841358.1"/>
</dbReference>
<name>A0A2H1FEP4_9ARCH</name>
<gene>
    <name evidence="1" type="ORF">NCS_10936</name>
</gene>
<evidence type="ECO:0000313" key="1">
    <source>
        <dbReference type="EMBL" id="SMH71129.1"/>
    </source>
</evidence>
<accession>A0A2H1FEP4</accession>